<feature type="non-terminal residue" evidence="1">
    <location>
        <position position="1"/>
    </location>
</feature>
<dbReference type="Proteomes" id="UP000823521">
    <property type="component" value="Unassembled WGS sequence"/>
</dbReference>
<dbReference type="EMBL" id="WVUH01000160">
    <property type="protein sequence ID" value="MBO4207982.1"/>
    <property type="molecule type" value="Genomic_DNA"/>
</dbReference>
<protein>
    <submittedName>
        <fullName evidence="1">Lantibiotic dehydratase</fullName>
    </submittedName>
</protein>
<gene>
    <name evidence="1" type="ORF">GSF22_18525</name>
</gene>
<reference evidence="1 2" key="1">
    <citation type="submission" date="2019-12" db="EMBL/GenBank/DDBJ databases">
        <title>Whole genome sequencing of endophytic Actinobacterium Micromonospora sp. MPMI6T.</title>
        <authorList>
            <person name="Evv R."/>
            <person name="Podile A.R."/>
        </authorList>
    </citation>
    <scope>NUCLEOTIDE SEQUENCE [LARGE SCALE GENOMIC DNA]</scope>
    <source>
        <strain evidence="1 2">MPMI6</strain>
    </source>
</reference>
<keyword evidence="2" id="KW-1185">Reference proteome</keyword>
<accession>A0ABS3VTV6</accession>
<evidence type="ECO:0000313" key="1">
    <source>
        <dbReference type="EMBL" id="MBO4207982.1"/>
    </source>
</evidence>
<comment type="caution">
    <text evidence="1">The sequence shown here is derived from an EMBL/GenBank/DDBJ whole genome shotgun (WGS) entry which is preliminary data.</text>
</comment>
<name>A0ABS3VTV6_MICEH</name>
<organism evidence="1 2">
    <name type="scientific">Micromonospora echinofusca</name>
    <dbReference type="NCBI Taxonomy" id="47858"/>
    <lineage>
        <taxon>Bacteria</taxon>
        <taxon>Bacillati</taxon>
        <taxon>Actinomycetota</taxon>
        <taxon>Actinomycetes</taxon>
        <taxon>Micromonosporales</taxon>
        <taxon>Micromonosporaceae</taxon>
        <taxon>Micromonospora</taxon>
    </lineage>
</organism>
<proteinExistence type="predicted"/>
<sequence length="90" mass="10291">RWWRSGVGLPRFVFVTSPVEPRPFFVDFDAPVYVNILAKAVRRLARQDPSGRLTVTEMLPTPEQAWLTDDEGNRYTSELRFVAVDQHTGG</sequence>
<evidence type="ECO:0000313" key="2">
    <source>
        <dbReference type="Proteomes" id="UP000823521"/>
    </source>
</evidence>